<evidence type="ECO:0000259" key="5">
    <source>
        <dbReference type="PROSITE" id="PS50893"/>
    </source>
</evidence>
<name>A0A3N2ARP1_9MICO</name>
<sequence>MSTSTGAVVEIADAAFGYGAAPVLTDVSFEVLPGEAVALIGPNGAGKSTLLAGLLGLAEHDARVFRVPTGRGEIGSLPQSSEIDPAFPVTLEQVVSMGRTPRLGLRWPGGADRRIVADALEAVGLSAQRRTRFGDLSGGQRQRGLLARALASEPRLLLLDEPFNGLDQGSREALLETVRALKARGVALVITTHDLELARAVCDRTLLVNQRQIAFDETGCVLTLERVEAAFASHVMEIDGHTLATTEHHEAEHTERHQHLLQAEDGLDRRDAR</sequence>
<keyword evidence="2" id="KW-0547">Nucleotide-binding</keyword>
<dbReference type="SMART" id="SM00382">
    <property type="entry name" value="AAA"/>
    <property type="match status" value="1"/>
</dbReference>
<evidence type="ECO:0000256" key="3">
    <source>
        <dbReference type="ARBA" id="ARBA00022840"/>
    </source>
</evidence>
<dbReference type="RefSeq" id="WP_123696723.1">
    <property type="nucleotide sequence ID" value="NZ_RKHJ01000001.1"/>
</dbReference>
<dbReference type="AlphaFoldDB" id="A0A3N2ARP1"/>
<feature type="region of interest" description="Disordered" evidence="4">
    <location>
        <begin position="248"/>
        <end position="273"/>
    </location>
</feature>
<dbReference type="EMBL" id="RKHJ01000001">
    <property type="protein sequence ID" value="ROR65656.1"/>
    <property type="molecule type" value="Genomic_DNA"/>
</dbReference>
<dbReference type="InterPro" id="IPR003593">
    <property type="entry name" value="AAA+_ATPase"/>
</dbReference>
<gene>
    <name evidence="6" type="ORF">EDD26_1025</name>
</gene>
<dbReference type="PROSITE" id="PS50893">
    <property type="entry name" value="ABC_TRANSPORTER_2"/>
    <property type="match status" value="1"/>
</dbReference>
<keyword evidence="7" id="KW-1185">Reference proteome</keyword>
<organism evidence="6 7">
    <name type="scientific">Agrococcus jenensis</name>
    <dbReference type="NCBI Taxonomy" id="46353"/>
    <lineage>
        <taxon>Bacteria</taxon>
        <taxon>Bacillati</taxon>
        <taxon>Actinomycetota</taxon>
        <taxon>Actinomycetes</taxon>
        <taxon>Micrococcales</taxon>
        <taxon>Microbacteriaceae</taxon>
        <taxon>Agrococcus</taxon>
    </lineage>
</organism>
<keyword evidence="1" id="KW-0813">Transport</keyword>
<dbReference type="GO" id="GO:0005524">
    <property type="term" value="F:ATP binding"/>
    <property type="evidence" value="ECO:0007669"/>
    <property type="project" value="UniProtKB-KW"/>
</dbReference>
<dbReference type="GO" id="GO:0016887">
    <property type="term" value="F:ATP hydrolysis activity"/>
    <property type="evidence" value="ECO:0007669"/>
    <property type="project" value="InterPro"/>
</dbReference>
<accession>A0A3N2ARP1</accession>
<reference evidence="6 7" key="1">
    <citation type="submission" date="2018-11" db="EMBL/GenBank/DDBJ databases">
        <title>Sequencing the genomes of 1000 actinobacteria strains.</title>
        <authorList>
            <person name="Klenk H.-P."/>
        </authorList>
    </citation>
    <scope>NUCLEOTIDE SEQUENCE [LARGE SCALE GENOMIC DNA]</scope>
    <source>
        <strain evidence="6 7">DSM 9580</strain>
    </source>
</reference>
<dbReference type="InterPro" id="IPR003439">
    <property type="entry name" value="ABC_transporter-like_ATP-bd"/>
</dbReference>
<evidence type="ECO:0000313" key="7">
    <source>
        <dbReference type="Proteomes" id="UP000275456"/>
    </source>
</evidence>
<feature type="compositionally biased region" description="Basic and acidic residues" evidence="4">
    <location>
        <begin position="248"/>
        <end position="258"/>
    </location>
</feature>
<dbReference type="InterPro" id="IPR050153">
    <property type="entry name" value="Metal_Ion_Import_ABC"/>
</dbReference>
<dbReference type="Pfam" id="PF00005">
    <property type="entry name" value="ABC_tran"/>
    <property type="match status" value="1"/>
</dbReference>
<evidence type="ECO:0000256" key="2">
    <source>
        <dbReference type="ARBA" id="ARBA00022741"/>
    </source>
</evidence>
<dbReference type="Gene3D" id="3.40.50.300">
    <property type="entry name" value="P-loop containing nucleotide triphosphate hydrolases"/>
    <property type="match status" value="1"/>
</dbReference>
<evidence type="ECO:0000313" key="6">
    <source>
        <dbReference type="EMBL" id="ROR65656.1"/>
    </source>
</evidence>
<dbReference type="InterPro" id="IPR027417">
    <property type="entry name" value="P-loop_NTPase"/>
</dbReference>
<keyword evidence="3 6" id="KW-0067">ATP-binding</keyword>
<dbReference type="Proteomes" id="UP000275456">
    <property type="component" value="Unassembled WGS sequence"/>
</dbReference>
<evidence type="ECO:0000256" key="1">
    <source>
        <dbReference type="ARBA" id="ARBA00022448"/>
    </source>
</evidence>
<comment type="caution">
    <text evidence="6">The sequence shown here is derived from an EMBL/GenBank/DDBJ whole genome shotgun (WGS) entry which is preliminary data.</text>
</comment>
<feature type="domain" description="ABC transporter" evidence="5">
    <location>
        <begin position="9"/>
        <end position="235"/>
    </location>
</feature>
<evidence type="ECO:0000256" key="4">
    <source>
        <dbReference type="SAM" id="MobiDB-lite"/>
    </source>
</evidence>
<dbReference type="SUPFAM" id="SSF52540">
    <property type="entry name" value="P-loop containing nucleoside triphosphate hydrolases"/>
    <property type="match status" value="1"/>
</dbReference>
<proteinExistence type="predicted"/>
<dbReference type="OrthoDB" id="5296765at2"/>
<protein>
    <submittedName>
        <fullName evidence="6">Manganese/iron transport system ATP-binding protein</fullName>
    </submittedName>
</protein>
<dbReference type="PANTHER" id="PTHR42734">
    <property type="entry name" value="METAL TRANSPORT SYSTEM ATP-BINDING PROTEIN TM_0124-RELATED"/>
    <property type="match status" value="1"/>
</dbReference>